<evidence type="ECO:0000256" key="2">
    <source>
        <dbReference type="ARBA" id="ARBA00007104"/>
    </source>
</evidence>
<dbReference type="GO" id="GO:0016020">
    <property type="term" value="C:membrane"/>
    <property type="evidence" value="ECO:0007669"/>
    <property type="project" value="UniProtKB-SubCell"/>
</dbReference>
<keyword evidence="3 7" id="KW-0812">Transmembrane</keyword>
<feature type="transmembrane region" description="Helical" evidence="7">
    <location>
        <begin position="161"/>
        <end position="182"/>
    </location>
</feature>
<keyword evidence="10" id="KW-1185">Reference proteome</keyword>
<evidence type="ECO:0000256" key="4">
    <source>
        <dbReference type="ARBA" id="ARBA00022729"/>
    </source>
</evidence>
<comment type="subcellular location">
    <subcellularLocation>
        <location evidence="1">Membrane</location>
        <topology evidence="1">Single-pass type I membrane protein</topology>
    </subcellularLocation>
</comment>
<dbReference type="Proteomes" id="UP000688137">
    <property type="component" value="Unassembled WGS sequence"/>
</dbReference>
<comment type="similarity">
    <text evidence="2">Belongs to the EMP24/GP25L family.</text>
</comment>
<evidence type="ECO:0000313" key="10">
    <source>
        <dbReference type="Proteomes" id="UP000688137"/>
    </source>
</evidence>
<evidence type="ECO:0000259" key="8">
    <source>
        <dbReference type="SMART" id="SM01190"/>
    </source>
</evidence>
<keyword evidence="4" id="KW-0732">Signal</keyword>
<feature type="domain" description="GOLD" evidence="8">
    <location>
        <begin position="16"/>
        <end position="192"/>
    </location>
</feature>
<reference evidence="9" key="1">
    <citation type="submission" date="2021-01" db="EMBL/GenBank/DDBJ databases">
        <authorList>
            <consortium name="Genoscope - CEA"/>
            <person name="William W."/>
        </authorList>
    </citation>
    <scope>NUCLEOTIDE SEQUENCE</scope>
</reference>
<evidence type="ECO:0000256" key="3">
    <source>
        <dbReference type="ARBA" id="ARBA00022692"/>
    </source>
</evidence>
<evidence type="ECO:0000256" key="1">
    <source>
        <dbReference type="ARBA" id="ARBA00004479"/>
    </source>
</evidence>
<sequence>MYFLFAILFYGVIGIQFTFPLRSKELKCFGEIIGQNSLVVGSVSANSSQFSLKIHVPQKKNDNILQYAHSLELHKFSFTTNNTQENYQFCIHNLANAGISFNFTLATGMDAQDFSLVAQKEDLKPIEIHLKKLNGLINSVEQEQKEIEERQATRFSNVSKISYKIIIFSVVTLILMTLTNIVQARQLKNFFKQKKLI</sequence>
<dbReference type="SMART" id="SM01190">
    <property type="entry name" value="EMP24_GP25L"/>
    <property type="match status" value="1"/>
</dbReference>
<keyword evidence="5 7" id="KW-1133">Transmembrane helix</keyword>
<dbReference type="InterPro" id="IPR009038">
    <property type="entry name" value="GOLD_dom"/>
</dbReference>
<gene>
    <name evidence="9" type="ORF">PPRIM_AZ9-3.1.T0370041</name>
</gene>
<protein>
    <recommendedName>
        <fullName evidence="8">GOLD domain-containing protein</fullName>
    </recommendedName>
</protein>
<dbReference type="AlphaFoldDB" id="A0A8S1LBQ8"/>
<dbReference type="EMBL" id="CAJJDM010000036">
    <property type="protein sequence ID" value="CAD8065007.1"/>
    <property type="molecule type" value="Genomic_DNA"/>
</dbReference>
<proteinExistence type="inferred from homology"/>
<keyword evidence="6 7" id="KW-0472">Membrane</keyword>
<evidence type="ECO:0000256" key="6">
    <source>
        <dbReference type="ARBA" id="ARBA00023136"/>
    </source>
</evidence>
<name>A0A8S1LBQ8_PARPR</name>
<dbReference type="InterPro" id="IPR015720">
    <property type="entry name" value="Emp24-like"/>
</dbReference>
<dbReference type="OMA" id="AGIQFWH"/>
<comment type="caution">
    <text evidence="9">The sequence shown here is derived from an EMBL/GenBank/DDBJ whole genome shotgun (WGS) entry which is preliminary data.</text>
</comment>
<dbReference type="PANTHER" id="PTHR22811">
    <property type="entry name" value="TRANSMEMBRANE EMP24 DOMAIN-CONTAINING PROTEIN"/>
    <property type="match status" value="1"/>
</dbReference>
<evidence type="ECO:0000313" key="9">
    <source>
        <dbReference type="EMBL" id="CAD8065007.1"/>
    </source>
</evidence>
<accession>A0A8S1LBQ8</accession>
<evidence type="ECO:0000256" key="7">
    <source>
        <dbReference type="SAM" id="Phobius"/>
    </source>
</evidence>
<dbReference type="Pfam" id="PF01105">
    <property type="entry name" value="EMP24_GP25L"/>
    <property type="match status" value="1"/>
</dbReference>
<evidence type="ECO:0000256" key="5">
    <source>
        <dbReference type="ARBA" id="ARBA00022989"/>
    </source>
</evidence>
<organism evidence="9 10">
    <name type="scientific">Paramecium primaurelia</name>
    <dbReference type="NCBI Taxonomy" id="5886"/>
    <lineage>
        <taxon>Eukaryota</taxon>
        <taxon>Sar</taxon>
        <taxon>Alveolata</taxon>
        <taxon>Ciliophora</taxon>
        <taxon>Intramacronucleata</taxon>
        <taxon>Oligohymenophorea</taxon>
        <taxon>Peniculida</taxon>
        <taxon>Parameciidae</taxon>
        <taxon>Paramecium</taxon>
    </lineage>
</organism>